<reference evidence="2" key="1">
    <citation type="submission" date="2019-12" db="EMBL/GenBank/DDBJ databases">
        <title>Genome sequencing and annotation of Brassica cretica.</title>
        <authorList>
            <person name="Studholme D.J."/>
            <person name="Sarris P."/>
        </authorList>
    </citation>
    <scope>NUCLEOTIDE SEQUENCE</scope>
    <source>
        <strain evidence="2">PFS-109/04</strain>
        <tissue evidence="2">Leaf</tissue>
    </source>
</reference>
<dbReference type="GO" id="GO:0015081">
    <property type="term" value="F:sodium ion transmembrane transporter activity"/>
    <property type="evidence" value="ECO:0007669"/>
    <property type="project" value="TreeGrafter"/>
</dbReference>
<evidence type="ECO:0000313" key="2">
    <source>
        <dbReference type="EMBL" id="KAF3535580.1"/>
    </source>
</evidence>
<evidence type="ECO:0000256" key="1">
    <source>
        <dbReference type="SAM" id="Phobius"/>
    </source>
</evidence>
<feature type="transmembrane region" description="Helical" evidence="1">
    <location>
        <begin position="37"/>
        <end position="56"/>
    </location>
</feature>
<sequence>MIRFLPAYTLFIPLTKENNNKDEEEDSGNGNKRKRSGFFVSQLSFLVICIFLVSIVEEEQLRRDPLNFNVFNITLEVISAYGNVGFTTGYSCKRRLDASDGVCKDASYGFVGRWSPTGKIILILVMLY</sequence>
<protein>
    <submittedName>
        <fullName evidence="2">Uncharacterized protein</fullName>
    </submittedName>
</protein>
<evidence type="ECO:0000313" key="3">
    <source>
        <dbReference type="Proteomes" id="UP000712600"/>
    </source>
</evidence>
<accession>A0A8S9Q2J3</accession>
<name>A0A8S9Q2J3_BRACR</name>
<dbReference type="PANTHER" id="PTHR31064">
    <property type="entry name" value="POTASSIUM TRANSPORT PROTEIN DDB_G0292412-RELATED"/>
    <property type="match status" value="1"/>
</dbReference>
<dbReference type="AlphaFoldDB" id="A0A8S9Q2J3"/>
<organism evidence="2 3">
    <name type="scientific">Brassica cretica</name>
    <name type="common">Mustard</name>
    <dbReference type="NCBI Taxonomy" id="69181"/>
    <lineage>
        <taxon>Eukaryota</taxon>
        <taxon>Viridiplantae</taxon>
        <taxon>Streptophyta</taxon>
        <taxon>Embryophyta</taxon>
        <taxon>Tracheophyta</taxon>
        <taxon>Spermatophyta</taxon>
        <taxon>Magnoliopsida</taxon>
        <taxon>eudicotyledons</taxon>
        <taxon>Gunneridae</taxon>
        <taxon>Pentapetalae</taxon>
        <taxon>rosids</taxon>
        <taxon>malvids</taxon>
        <taxon>Brassicales</taxon>
        <taxon>Brassicaceae</taxon>
        <taxon>Brassiceae</taxon>
        <taxon>Brassica</taxon>
    </lineage>
</organism>
<dbReference type="GO" id="GO:0005886">
    <property type="term" value="C:plasma membrane"/>
    <property type="evidence" value="ECO:0007669"/>
    <property type="project" value="TreeGrafter"/>
</dbReference>
<feature type="non-terminal residue" evidence="2">
    <location>
        <position position="1"/>
    </location>
</feature>
<dbReference type="PANTHER" id="PTHR31064:SF30">
    <property type="entry name" value="HIGH-AFFINITY POTASSIUM TRANSPORT PROTEIN-RELATED"/>
    <property type="match status" value="1"/>
</dbReference>
<keyword evidence="1" id="KW-0472">Membrane</keyword>
<dbReference type="InterPro" id="IPR051143">
    <property type="entry name" value="TrkH_K-transport"/>
</dbReference>
<dbReference type="Proteomes" id="UP000712600">
    <property type="component" value="Unassembled WGS sequence"/>
</dbReference>
<keyword evidence="1" id="KW-0812">Transmembrane</keyword>
<proteinExistence type="predicted"/>
<comment type="caution">
    <text evidence="2">The sequence shown here is derived from an EMBL/GenBank/DDBJ whole genome shotgun (WGS) entry which is preliminary data.</text>
</comment>
<gene>
    <name evidence="2" type="ORF">F2Q69_00022425</name>
</gene>
<keyword evidence="1" id="KW-1133">Transmembrane helix</keyword>
<dbReference type="EMBL" id="QGKX02001290">
    <property type="protein sequence ID" value="KAF3535580.1"/>
    <property type="molecule type" value="Genomic_DNA"/>
</dbReference>